<feature type="compositionally biased region" description="Basic and acidic residues" evidence="1">
    <location>
        <begin position="1"/>
        <end position="11"/>
    </location>
</feature>
<sequence>MTAGDEADHLIDPPPRSAETKRDTWDIAMIIQSYADASGARQHLG</sequence>
<name>A0A238VS79_9RHOB</name>
<keyword evidence="3" id="KW-1185">Reference proteome</keyword>
<organism evidence="2 3">
    <name type="scientific">Puniceibacterium sediminis</name>
    <dbReference type="NCBI Taxonomy" id="1608407"/>
    <lineage>
        <taxon>Bacteria</taxon>
        <taxon>Pseudomonadati</taxon>
        <taxon>Pseudomonadota</taxon>
        <taxon>Alphaproteobacteria</taxon>
        <taxon>Rhodobacterales</taxon>
        <taxon>Paracoccaceae</taxon>
        <taxon>Puniceibacterium</taxon>
    </lineage>
</organism>
<reference evidence="2 3" key="1">
    <citation type="submission" date="2017-06" db="EMBL/GenBank/DDBJ databases">
        <authorList>
            <person name="Kim H.J."/>
            <person name="Triplett B.A."/>
        </authorList>
    </citation>
    <scope>NUCLEOTIDE SEQUENCE [LARGE SCALE GENOMIC DNA]</scope>
    <source>
        <strain evidence="2 3">DSM 29052</strain>
    </source>
</reference>
<accession>A0A238VS79</accession>
<protein>
    <submittedName>
        <fullName evidence="2">Uncharacterized protein</fullName>
    </submittedName>
</protein>
<feature type="region of interest" description="Disordered" evidence="1">
    <location>
        <begin position="1"/>
        <end position="23"/>
    </location>
</feature>
<evidence type="ECO:0000256" key="1">
    <source>
        <dbReference type="SAM" id="MobiDB-lite"/>
    </source>
</evidence>
<evidence type="ECO:0000313" key="2">
    <source>
        <dbReference type="EMBL" id="SNR37024.1"/>
    </source>
</evidence>
<dbReference type="EMBL" id="FZNN01000003">
    <property type="protein sequence ID" value="SNR37024.1"/>
    <property type="molecule type" value="Genomic_DNA"/>
</dbReference>
<proteinExistence type="predicted"/>
<dbReference type="AlphaFoldDB" id="A0A238VS79"/>
<dbReference type="Proteomes" id="UP000198417">
    <property type="component" value="Unassembled WGS sequence"/>
</dbReference>
<gene>
    <name evidence="2" type="ORF">SAMN06265370_10375</name>
</gene>
<evidence type="ECO:0000313" key="3">
    <source>
        <dbReference type="Proteomes" id="UP000198417"/>
    </source>
</evidence>